<comment type="caution">
    <text evidence="3">The sequence shown here is derived from an EMBL/GenBank/DDBJ whole genome shotgun (WGS) entry which is preliminary data.</text>
</comment>
<dbReference type="SUPFAM" id="SSF55961">
    <property type="entry name" value="Bet v1-like"/>
    <property type="match status" value="1"/>
</dbReference>
<proteinExistence type="inferred from homology"/>
<sequence length="164" mass="18236">MSTDRIEKEVLLRAPLDRVWRAISDSEEFGRWFGVRFDGPFVAGEAVNGVMTPTDVDDAVAASQEPYAGESGKWYIEAVEPQRRFAYRWHPYAVDPDTDYAAEPTTLVEFTLAEADGGVLLRIVESGFDAIPAERRVSAYEANSEGWAIQAELVSKYLALGEQV</sequence>
<evidence type="ECO:0000313" key="4">
    <source>
        <dbReference type="Proteomes" id="UP000069620"/>
    </source>
</evidence>
<dbReference type="OrthoDB" id="9803476at2"/>
<dbReference type="CDD" id="cd08898">
    <property type="entry name" value="SRPBCC_CalC_Aha1-like_5"/>
    <property type="match status" value="1"/>
</dbReference>
<reference evidence="4" key="2">
    <citation type="submission" date="2016-02" db="EMBL/GenBank/DDBJ databases">
        <title>Draft genome sequence of five rapidly growing Mycobacterium species.</title>
        <authorList>
            <person name="Katahira K."/>
            <person name="Gotou Y."/>
            <person name="Iida K."/>
            <person name="Ogura Y."/>
            <person name="Hayashi T."/>
        </authorList>
    </citation>
    <scope>NUCLEOTIDE SEQUENCE [LARGE SCALE GENOMIC DNA]</scope>
    <source>
        <strain evidence="4">JCM15654</strain>
    </source>
</reference>
<keyword evidence="4" id="KW-1185">Reference proteome</keyword>
<feature type="domain" description="Activator of Hsp90 ATPase homologue 1/2-like C-terminal" evidence="2">
    <location>
        <begin position="13"/>
        <end position="152"/>
    </location>
</feature>
<dbReference type="AlphaFoldDB" id="A0A100W470"/>
<dbReference type="Pfam" id="PF08327">
    <property type="entry name" value="AHSA1"/>
    <property type="match status" value="1"/>
</dbReference>
<dbReference type="Gene3D" id="3.30.530.20">
    <property type="match status" value="1"/>
</dbReference>
<evidence type="ECO:0000256" key="1">
    <source>
        <dbReference type="ARBA" id="ARBA00006817"/>
    </source>
</evidence>
<dbReference type="InterPro" id="IPR023393">
    <property type="entry name" value="START-like_dom_sf"/>
</dbReference>
<dbReference type="InterPro" id="IPR013538">
    <property type="entry name" value="ASHA1/2-like_C"/>
</dbReference>
<comment type="similarity">
    <text evidence="1">Belongs to the AHA1 family.</text>
</comment>
<dbReference type="STRING" id="146020.RMCB_5410"/>
<gene>
    <name evidence="3" type="ORF">RMCB_5410</name>
</gene>
<protein>
    <submittedName>
        <fullName evidence="3">Activator of Hsp90 ATPase 1 family protein</fullName>
    </submittedName>
</protein>
<evidence type="ECO:0000259" key="2">
    <source>
        <dbReference type="Pfam" id="PF08327"/>
    </source>
</evidence>
<dbReference type="RefSeq" id="WP_062831226.1">
    <property type="nucleotide sequence ID" value="NZ_BCSX01000046.1"/>
</dbReference>
<dbReference type="Proteomes" id="UP000069620">
    <property type="component" value="Unassembled WGS sequence"/>
</dbReference>
<reference evidence="4" key="1">
    <citation type="journal article" date="2016" name="Genome Announc.">
        <title>Draft Genome Sequences of Five Rapidly Growing Mycobacterium Species, M. thermoresistibile, M. fortuitum subsp. acetamidolyticum, M. canariasense, M. brisbanense, and M. novocastrense.</title>
        <authorList>
            <person name="Katahira K."/>
            <person name="Ogura Y."/>
            <person name="Gotoh Y."/>
            <person name="Hayashi T."/>
        </authorList>
    </citation>
    <scope>NUCLEOTIDE SEQUENCE [LARGE SCALE GENOMIC DNA]</scope>
    <source>
        <strain evidence="4">JCM15654</strain>
    </source>
</reference>
<dbReference type="EMBL" id="BCSX01000046">
    <property type="protein sequence ID" value="GAS91314.1"/>
    <property type="molecule type" value="Genomic_DNA"/>
</dbReference>
<evidence type="ECO:0000313" key="3">
    <source>
        <dbReference type="EMBL" id="GAS91314.1"/>
    </source>
</evidence>
<accession>A0A100W470</accession>
<name>A0A100W470_9MYCO</name>
<organism evidence="3 4">
    <name type="scientific">Mycolicibacterium brisbanense</name>
    <dbReference type="NCBI Taxonomy" id="146020"/>
    <lineage>
        <taxon>Bacteria</taxon>
        <taxon>Bacillati</taxon>
        <taxon>Actinomycetota</taxon>
        <taxon>Actinomycetes</taxon>
        <taxon>Mycobacteriales</taxon>
        <taxon>Mycobacteriaceae</taxon>
        <taxon>Mycolicibacterium</taxon>
    </lineage>
</organism>